<comment type="caution">
    <text evidence="1">The sequence shown here is derived from an EMBL/GenBank/DDBJ whole genome shotgun (WGS) entry which is preliminary data.</text>
</comment>
<dbReference type="EMBL" id="MNBE01000165">
    <property type="protein sequence ID" value="OKP12972.1"/>
    <property type="molecule type" value="Genomic_DNA"/>
</dbReference>
<keyword evidence="2" id="KW-1185">Reference proteome</keyword>
<organism evidence="1 2">
    <name type="scientific">Penicillium subrubescens</name>
    <dbReference type="NCBI Taxonomy" id="1316194"/>
    <lineage>
        <taxon>Eukaryota</taxon>
        <taxon>Fungi</taxon>
        <taxon>Dikarya</taxon>
        <taxon>Ascomycota</taxon>
        <taxon>Pezizomycotina</taxon>
        <taxon>Eurotiomycetes</taxon>
        <taxon>Eurotiomycetidae</taxon>
        <taxon>Eurotiales</taxon>
        <taxon>Aspergillaceae</taxon>
        <taxon>Penicillium</taxon>
    </lineage>
</organism>
<evidence type="ECO:0000313" key="2">
    <source>
        <dbReference type="Proteomes" id="UP000186955"/>
    </source>
</evidence>
<dbReference type="AlphaFoldDB" id="A0A1Q5UKI0"/>
<dbReference type="Proteomes" id="UP000186955">
    <property type="component" value="Unassembled WGS sequence"/>
</dbReference>
<evidence type="ECO:0000313" key="1">
    <source>
        <dbReference type="EMBL" id="OKP12972.1"/>
    </source>
</evidence>
<name>A0A1Q5UKI0_9EURO</name>
<accession>A0A1Q5UKI0</accession>
<protein>
    <submittedName>
        <fullName evidence="1">Uncharacterized protein</fullName>
    </submittedName>
</protein>
<proteinExistence type="predicted"/>
<sequence>MHVVKEESEKDSSLEDTMYPLELHLVRGILCYPIPNSLEDEWSPRDTGAAAVVQYCDVLGVGPLRGLVQVEGT</sequence>
<reference evidence="1 2" key="1">
    <citation type="submission" date="2016-10" db="EMBL/GenBank/DDBJ databases">
        <title>Genome sequence of the ascomycete fungus Penicillium subrubescens.</title>
        <authorList>
            <person name="De Vries R.P."/>
            <person name="Peng M."/>
            <person name="Dilokpimol A."/>
            <person name="Hilden K."/>
            <person name="Makela M.R."/>
            <person name="Grigoriev I."/>
            <person name="Riley R."/>
            <person name="Granchi Z."/>
        </authorList>
    </citation>
    <scope>NUCLEOTIDE SEQUENCE [LARGE SCALE GENOMIC DNA]</scope>
    <source>
        <strain evidence="1 2">CBS 132785</strain>
    </source>
</reference>
<gene>
    <name evidence="1" type="ORF">PENSUB_1354</name>
</gene>